<proteinExistence type="predicted"/>
<dbReference type="InterPro" id="IPR010131">
    <property type="entry name" value="MdtP/NodT-like"/>
</dbReference>
<dbReference type="Gene3D" id="1.20.1600.10">
    <property type="entry name" value="Outer membrane efflux proteins (OEP)"/>
    <property type="match status" value="1"/>
</dbReference>
<reference evidence="1" key="1">
    <citation type="journal article" date="2015" name="Nature">
        <title>Complex archaea that bridge the gap between prokaryotes and eukaryotes.</title>
        <authorList>
            <person name="Spang A."/>
            <person name="Saw J.H."/>
            <person name="Jorgensen S.L."/>
            <person name="Zaremba-Niedzwiedzka K."/>
            <person name="Martijn J."/>
            <person name="Lind A.E."/>
            <person name="van Eijk R."/>
            <person name="Schleper C."/>
            <person name="Guy L."/>
            <person name="Ettema T.J."/>
        </authorList>
    </citation>
    <scope>NUCLEOTIDE SEQUENCE</scope>
</reference>
<evidence type="ECO:0000313" key="1">
    <source>
        <dbReference type="EMBL" id="KKN01824.1"/>
    </source>
</evidence>
<dbReference type="SUPFAM" id="SSF56954">
    <property type="entry name" value="Outer membrane efflux proteins (OEP)"/>
    <property type="match status" value="1"/>
</dbReference>
<protein>
    <submittedName>
        <fullName evidence="1">Uncharacterized protein</fullName>
    </submittedName>
</protein>
<dbReference type="PANTHER" id="PTHR30203:SF32">
    <property type="entry name" value="CATION EFFLUX SYSTEM PROTEIN CUSC"/>
    <property type="match status" value="1"/>
</dbReference>
<comment type="caution">
    <text evidence="1">The sequence shown here is derived from an EMBL/GenBank/DDBJ whole genome shotgun (WGS) entry which is preliminary data.</text>
</comment>
<dbReference type="AlphaFoldDB" id="A0A0F9M7Y7"/>
<name>A0A0F9M7Y7_9ZZZZ</name>
<sequence length="472" mass="52429">MTKLLILSVTIAAILSVSACSFIPDYSRPKPSITIPDNMSDDKTNVADLGWKDFYLDPKLQQLISIALANNQNLTVSSLTIEQLRQQYRIQKAAQFPTVNAEGSVTRSRTPSDLSTINRSTTTDVYSVGLGVSAWELDFFGRIDSLSQAALETFLASKAAKDSLQLSLVSQVADAWYSWLSSKAQQQLSLETREAREKSYELIDKRFTAGLASELDLRQAETALNEARVSEAQYEQQANQNFTNLQLLVGRTLDKNTWQQDWFEIRALRDIPSNLSSDVLLKRPDIVQAEHTLKSANANIGAARAAFFPRISLTTSIGFGGISASQLGESGSRQWSIAPAFTLPLLDWGVNQANLDVAKLEKDINIASYQQVIQEAFKEVRDQMEARDTLDAQLNAQNDLTASTKRSFELAEHRFDAGVDSYLDVLDAQRSMFSSELSQIDIQLLQLRNQLTLYKSLGGGLYESTRTGQSQK</sequence>
<dbReference type="NCBIfam" id="TIGR01845">
    <property type="entry name" value="outer_NodT"/>
    <property type="match status" value="1"/>
</dbReference>
<dbReference type="PANTHER" id="PTHR30203">
    <property type="entry name" value="OUTER MEMBRANE CATION EFFLUX PROTEIN"/>
    <property type="match status" value="1"/>
</dbReference>
<dbReference type="EMBL" id="LAZR01005219">
    <property type="protein sequence ID" value="KKN01824.1"/>
    <property type="molecule type" value="Genomic_DNA"/>
</dbReference>
<dbReference type="Pfam" id="PF02321">
    <property type="entry name" value="OEP"/>
    <property type="match status" value="2"/>
</dbReference>
<dbReference type="Gene3D" id="2.20.200.10">
    <property type="entry name" value="Outer membrane efflux proteins (OEP)"/>
    <property type="match status" value="1"/>
</dbReference>
<dbReference type="GO" id="GO:0015562">
    <property type="term" value="F:efflux transmembrane transporter activity"/>
    <property type="evidence" value="ECO:0007669"/>
    <property type="project" value="InterPro"/>
</dbReference>
<dbReference type="InterPro" id="IPR003423">
    <property type="entry name" value="OMP_efflux"/>
</dbReference>
<dbReference type="GO" id="GO:0016020">
    <property type="term" value="C:membrane"/>
    <property type="evidence" value="ECO:0007669"/>
    <property type="project" value="InterPro"/>
</dbReference>
<gene>
    <name evidence="1" type="ORF">LCGC14_1123880</name>
</gene>
<accession>A0A0F9M7Y7</accession>
<organism evidence="1">
    <name type="scientific">marine sediment metagenome</name>
    <dbReference type="NCBI Taxonomy" id="412755"/>
    <lineage>
        <taxon>unclassified sequences</taxon>
        <taxon>metagenomes</taxon>
        <taxon>ecological metagenomes</taxon>
    </lineage>
</organism>
<dbReference type="PROSITE" id="PS51257">
    <property type="entry name" value="PROKAR_LIPOPROTEIN"/>
    <property type="match status" value="1"/>
</dbReference>